<dbReference type="EMBL" id="MHUW01000019">
    <property type="protein sequence ID" value="OHA83282.1"/>
    <property type="molecule type" value="Genomic_DNA"/>
</dbReference>
<evidence type="ECO:0000256" key="1">
    <source>
        <dbReference type="SAM" id="Phobius"/>
    </source>
</evidence>
<proteinExistence type="predicted"/>
<sequence length="90" mass="9748">MSKKSNFSGGTLNLEVQHLQLVCAHTRRSFSRMTYWVGGLDEYLIPINVAQSGISDTGLATFTPSVPAPPAVWLFGSGLIALVGISRRKK</sequence>
<evidence type="ECO:0008006" key="4">
    <source>
        <dbReference type="Google" id="ProtNLM"/>
    </source>
</evidence>
<keyword evidence="1" id="KW-0812">Transmembrane</keyword>
<dbReference type="Proteomes" id="UP000177987">
    <property type="component" value="Unassembled WGS sequence"/>
</dbReference>
<keyword evidence="1" id="KW-1133">Transmembrane helix</keyword>
<evidence type="ECO:0000313" key="3">
    <source>
        <dbReference type="Proteomes" id="UP000177987"/>
    </source>
</evidence>
<name>A0A1G2SF19_9BACT</name>
<keyword evidence="1" id="KW-0472">Membrane</keyword>
<feature type="transmembrane region" description="Helical" evidence="1">
    <location>
        <begin position="68"/>
        <end position="85"/>
    </location>
</feature>
<reference evidence="2 3" key="1">
    <citation type="journal article" date="2016" name="Nat. Commun.">
        <title>Thousands of microbial genomes shed light on interconnected biogeochemical processes in an aquifer system.</title>
        <authorList>
            <person name="Anantharaman K."/>
            <person name="Brown C.T."/>
            <person name="Hug L.A."/>
            <person name="Sharon I."/>
            <person name="Castelle C.J."/>
            <person name="Probst A.J."/>
            <person name="Thomas B.C."/>
            <person name="Singh A."/>
            <person name="Wilkins M.J."/>
            <person name="Karaoz U."/>
            <person name="Brodie E.L."/>
            <person name="Williams K.H."/>
            <person name="Hubbard S.S."/>
            <person name="Banfield J.F."/>
        </authorList>
    </citation>
    <scope>NUCLEOTIDE SEQUENCE [LARGE SCALE GENOMIC DNA]</scope>
</reference>
<comment type="caution">
    <text evidence="2">The sequence shown here is derived from an EMBL/GenBank/DDBJ whole genome shotgun (WGS) entry which is preliminary data.</text>
</comment>
<dbReference type="AlphaFoldDB" id="A0A1G2SF19"/>
<accession>A0A1G2SF19</accession>
<gene>
    <name evidence="2" type="ORF">A2937_03980</name>
</gene>
<protein>
    <recommendedName>
        <fullName evidence="4">PEP-CTERM protein-sorting domain-containing protein</fullName>
    </recommendedName>
</protein>
<evidence type="ECO:0000313" key="2">
    <source>
        <dbReference type="EMBL" id="OHA83282.1"/>
    </source>
</evidence>
<dbReference type="STRING" id="1802727.A2937_03980"/>
<organism evidence="2 3">
    <name type="scientific">Candidatus Yonathbacteria bacterium RIFCSPLOWO2_01_FULL_47_33b</name>
    <dbReference type="NCBI Taxonomy" id="1802727"/>
    <lineage>
        <taxon>Bacteria</taxon>
        <taxon>Candidatus Yonathiibacteriota</taxon>
    </lineage>
</organism>